<dbReference type="SUPFAM" id="SSF56784">
    <property type="entry name" value="HAD-like"/>
    <property type="match status" value="1"/>
</dbReference>
<dbReference type="InterPro" id="IPR006439">
    <property type="entry name" value="HAD-SF_hydro_IA"/>
</dbReference>
<dbReference type="PANTHER" id="PTHR43611">
    <property type="entry name" value="ALPHA-D-GLUCOSE 1-PHOSPHATE PHOSPHATASE"/>
    <property type="match status" value="1"/>
</dbReference>
<dbReference type="Gene3D" id="1.10.150.240">
    <property type="entry name" value="Putative phosphatase, domain 2"/>
    <property type="match status" value="1"/>
</dbReference>
<dbReference type="InterPro" id="IPR023198">
    <property type="entry name" value="PGP-like_dom2"/>
</dbReference>
<dbReference type="NCBIfam" id="TIGR01509">
    <property type="entry name" value="HAD-SF-IA-v3"/>
    <property type="match status" value="1"/>
</dbReference>
<proteinExistence type="predicted"/>
<comment type="caution">
    <text evidence="1">The sequence shown here is derived from an EMBL/GenBank/DDBJ whole genome shotgun (WGS) entry which is preliminary data.</text>
</comment>
<dbReference type="PANTHER" id="PTHR43611:SF3">
    <property type="entry name" value="FLAVIN MONONUCLEOTIDE HYDROLASE 1, CHLOROPLATIC"/>
    <property type="match status" value="1"/>
</dbReference>
<dbReference type="EMBL" id="DSVQ01000012">
    <property type="protein sequence ID" value="HGT39444.1"/>
    <property type="molecule type" value="Genomic_DNA"/>
</dbReference>
<dbReference type="Gene3D" id="3.40.50.1000">
    <property type="entry name" value="HAD superfamily/HAD-like"/>
    <property type="match status" value="1"/>
</dbReference>
<dbReference type="SFLD" id="SFLDS00003">
    <property type="entry name" value="Haloacid_Dehalogenase"/>
    <property type="match status" value="1"/>
</dbReference>
<dbReference type="AlphaFoldDB" id="A0A7C4QP96"/>
<reference evidence="1" key="1">
    <citation type="journal article" date="2020" name="mSystems">
        <title>Genome- and Community-Level Interaction Insights into Carbon Utilization and Element Cycling Functions of Hydrothermarchaeota in Hydrothermal Sediment.</title>
        <authorList>
            <person name="Zhou Z."/>
            <person name="Liu Y."/>
            <person name="Xu W."/>
            <person name="Pan J."/>
            <person name="Luo Z.H."/>
            <person name="Li M."/>
        </authorList>
    </citation>
    <scope>NUCLEOTIDE SEQUENCE [LARGE SCALE GENOMIC DNA]</scope>
    <source>
        <strain evidence="1">SpSt-508</strain>
    </source>
</reference>
<dbReference type="CDD" id="cd02603">
    <property type="entry name" value="HAD_sEH-N_like"/>
    <property type="match status" value="1"/>
</dbReference>
<name>A0A7C4QP96_9PLAN</name>
<sequence>MLRTVVFDMGNVLLHFSHERMCRQIASLCGQDAAEVRRWLFDEGWEHAFERGDITADEFHQRIEQRAGRPLDRQRVQSAAAEIFTLNEPLVPVLAQLRAAGLRLVLLSNTQAWHLEYVRRQFDVLNGFHELVVSFQVGAMKPEAAIYEAASAALHCAPHEAFYTDDIPTYVDMGRRFGWHAEVFQGVPELLRQLAHHGVALDV</sequence>
<organism evidence="1">
    <name type="scientific">Schlesneria paludicola</name>
    <dbReference type="NCBI Taxonomy" id="360056"/>
    <lineage>
        <taxon>Bacteria</taxon>
        <taxon>Pseudomonadati</taxon>
        <taxon>Planctomycetota</taxon>
        <taxon>Planctomycetia</taxon>
        <taxon>Planctomycetales</taxon>
        <taxon>Planctomycetaceae</taxon>
        <taxon>Schlesneria</taxon>
    </lineage>
</organism>
<dbReference type="InterPro" id="IPR023214">
    <property type="entry name" value="HAD_sf"/>
</dbReference>
<dbReference type="InterPro" id="IPR036412">
    <property type="entry name" value="HAD-like_sf"/>
</dbReference>
<gene>
    <name evidence="1" type="ORF">ENS64_09320</name>
</gene>
<accession>A0A7C4QP96</accession>
<protein>
    <submittedName>
        <fullName evidence="1">HAD family phosphatase</fullName>
    </submittedName>
</protein>
<evidence type="ECO:0000313" key="1">
    <source>
        <dbReference type="EMBL" id="HGT39444.1"/>
    </source>
</evidence>
<dbReference type="SFLD" id="SFLDG01129">
    <property type="entry name" value="C1.5:_HAD__Beta-PGM__Phosphata"/>
    <property type="match status" value="1"/>
</dbReference>
<dbReference type="Pfam" id="PF00702">
    <property type="entry name" value="Hydrolase"/>
    <property type="match status" value="1"/>
</dbReference>